<dbReference type="GO" id="GO:0005829">
    <property type="term" value="C:cytosol"/>
    <property type="evidence" value="ECO:0007669"/>
    <property type="project" value="TreeGrafter"/>
</dbReference>
<sequence length="176" mass="19248">MDKSSLLLLGQHLQQLRHERGLSLSQLAADAGIAKSNLSRLEQGNGNPTLDTIWRLAVQLNVPFSALVAPVTRQLDESGIEVRLIDQGQDNPGVDAYWMSIAPDMERIAEAHGPGTSESITLIRGELEVGTMDKLKRLTAGETCTFVADQPHLYRTAEHGAAFLITIIYHKVTAHD</sequence>
<dbReference type="PROSITE" id="PS50943">
    <property type="entry name" value="HTH_CROC1"/>
    <property type="match status" value="1"/>
</dbReference>
<feature type="domain" description="HTH cro/C1-type" evidence="2">
    <location>
        <begin position="13"/>
        <end position="67"/>
    </location>
</feature>
<dbReference type="EMBL" id="MJIC01000006">
    <property type="protein sequence ID" value="OFI35746.1"/>
    <property type="molecule type" value="Genomic_DNA"/>
</dbReference>
<dbReference type="SUPFAM" id="SSF51182">
    <property type="entry name" value="RmlC-like cupins"/>
    <property type="match status" value="1"/>
</dbReference>
<gene>
    <name evidence="3" type="ORF">BFC17_10695</name>
</gene>
<dbReference type="SMART" id="SM00530">
    <property type="entry name" value="HTH_XRE"/>
    <property type="match status" value="1"/>
</dbReference>
<organism evidence="3 4">
    <name type="scientific">Alteromonas lipolytica</name>
    <dbReference type="NCBI Taxonomy" id="1856405"/>
    <lineage>
        <taxon>Bacteria</taxon>
        <taxon>Pseudomonadati</taxon>
        <taxon>Pseudomonadota</taxon>
        <taxon>Gammaproteobacteria</taxon>
        <taxon>Alteromonadales</taxon>
        <taxon>Alteromonadaceae</taxon>
        <taxon>Alteromonas/Salinimonas group</taxon>
        <taxon>Alteromonas</taxon>
    </lineage>
</organism>
<dbReference type="InterPro" id="IPR050807">
    <property type="entry name" value="TransReg_Diox_bact_type"/>
</dbReference>
<proteinExistence type="predicted"/>
<dbReference type="GO" id="GO:0003677">
    <property type="term" value="F:DNA binding"/>
    <property type="evidence" value="ECO:0007669"/>
    <property type="project" value="UniProtKB-KW"/>
</dbReference>
<protein>
    <submittedName>
        <fullName evidence="3">XRE family transcriptional regulator</fullName>
    </submittedName>
</protein>
<evidence type="ECO:0000256" key="1">
    <source>
        <dbReference type="ARBA" id="ARBA00023125"/>
    </source>
</evidence>
<dbReference type="InterPro" id="IPR010982">
    <property type="entry name" value="Lambda_DNA-bd_dom_sf"/>
</dbReference>
<keyword evidence="1" id="KW-0238">DNA-binding</keyword>
<dbReference type="PANTHER" id="PTHR46797">
    <property type="entry name" value="HTH-TYPE TRANSCRIPTIONAL REGULATOR"/>
    <property type="match status" value="1"/>
</dbReference>
<dbReference type="Gene3D" id="1.10.260.40">
    <property type="entry name" value="lambda repressor-like DNA-binding domains"/>
    <property type="match status" value="1"/>
</dbReference>
<keyword evidence="4" id="KW-1185">Reference proteome</keyword>
<dbReference type="Proteomes" id="UP000176037">
    <property type="component" value="Unassembled WGS sequence"/>
</dbReference>
<evidence type="ECO:0000313" key="3">
    <source>
        <dbReference type="EMBL" id="OFI35746.1"/>
    </source>
</evidence>
<dbReference type="InterPro" id="IPR011051">
    <property type="entry name" value="RmlC_Cupin_sf"/>
</dbReference>
<dbReference type="CDD" id="cd00093">
    <property type="entry name" value="HTH_XRE"/>
    <property type="match status" value="1"/>
</dbReference>
<dbReference type="Gene3D" id="2.60.120.10">
    <property type="entry name" value="Jelly Rolls"/>
    <property type="match status" value="1"/>
</dbReference>
<dbReference type="OrthoDB" id="9792093at2"/>
<dbReference type="RefSeq" id="WP_070174986.1">
    <property type="nucleotide sequence ID" value="NZ_BMJR01000008.1"/>
</dbReference>
<dbReference type="SUPFAM" id="SSF47413">
    <property type="entry name" value="lambda repressor-like DNA-binding domains"/>
    <property type="match status" value="1"/>
</dbReference>
<dbReference type="InterPro" id="IPR001387">
    <property type="entry name" value="Cro/C1-type_HTH"/>
</dbReference>
<dbReference type="CDD" id="cd02209">
    <property type="entry name" value="cupin_XRE_C"/>
    <property type="match status" value="1"/>
</dbReference>
<evidence type="ECO:0000259" key="2">
    <source>
        <dbReference type="PROSITE" id="PS50943"/>
    </source>
</evidence>
<reference evidence="3 4" key="1">
    <citation type="submission" date="2016-09" db="EMBL/GenBank/DDBJ databases">
        <title>Alteromonas lipolytica, a new species isolated from sea water.</title>
        <authorList>
            <person name="Wu Y.-H."/>
            <person name="Cheng H."/>
            <person name="Xu X.-W."/>
        </authorList>
    </citation>
    <scope>NUCLEOTIDE SEQUENCE [LARGE SCALE GENOMIC DNA]</scope>
    <source>
        <strain evidence="3 4">JW12</strain>
    </source>
</reference>
<dbReference type="GO" id="GO:0003700">
    <property type="term" value="F:DNA-binding transcription factor activity"/>
    <property type="evidence" value="ECO:0007669"/>
    <property type="project" value="TreeGrafter"/>
</dbReference>
<name>A0A1E8FJ21_9ALTE</name>
<comment type="caution">
    <text evidence="3">The sequence shown here is derived from an EMBL/GenBank/DDBJ whole genome shotgun (WGS) entry which is preliminary data.</text>
</comment>
<dbReference type="PANTHER" id="PTHR46797:SF1">
    <property type="entry name" value="METHYLPHOSPHONATE SYNTHASE"/>
    <property type="match status" value="1"/>
</dbReference>
<dbReference type="Pfam" id="PF01381">
    <property type="entry name" value="HTH_3"/>
    <property type="match status" value="1"/>
</dbReference>
<dbReference type="STRING" id="1856405.BFC17_10695"/>
<dbReference type="AlphaFoldDB" id="A0A1E8FJ21"/>
<evidence type="ECO:0000313" key="4">
    <source>
        <dbReference type="Proteomes" id="UP000176037"/>
    </source>
</evidence>
<dbReference type="InterPro" id="IPR014710">
    <property type="entry name" value="RmlC-like_jellyroll"/>
</dbReference>
<accession>A0A1E8FJ21</accession>